<feature type="non-terminal residue" evidence="1">
    <location>
        <position position="1"/>
    </location>
</feature>
<dbReference type="AlphaFoldDB" id="A0A382SJA3"/>
<proteinExistence type="predicted"/>
<gene>
    <name evidence="1" type="ORF">METZ01_LOCUS361845</name>
</gene>
<feature type="non-terminal residue" evidence="1">
    <location>
        <position position="151"/>
    </location>
</feature>
<dbReference type="InterPro" id="IPR011697">
    <property type="entry name" value="Peptidase_C26"/>
</dbReference>
<dbReference type="GO" id="GO:0016787">
    <property type="term" value="F:hydrolase activity"/>
    <property type="evidence" value="ECO:0007669"/>
    <property type="project" value="InterPro"/>
</dbReference>
<protein>
    <submittedName>
        <fullName evidence="1">Uncharacterized protein</fullName>
    </submittedName>
</protein>
<dbReference type="InterPro" id="IPR029062">
    <property type="entry name" value="Class_I_gatase-like"/>
</dbReference>
<dbReference type="EMBL" id="UINC01128924">
    <property type="protein sequence ID" value="SVD08991.1"/>
    <property type="molecule type" value="Genomic_DNA"/>
</dbReference>
<reference evidence="1" key="1">
    <citation type="submission" date="2018-05" db="EMBL/GenBank/DDBJ databases">
        <authorList>
            <person name="Lanie J.A."/>
            <person name="Ng W.-L."/>
            <person name="Kazmierczak K.M."/>
            <person name="Andrzejewski T.M."/>
            <person name="Davidsen T.M."/>
            <person name="Wayne K.J."/>
            <person name="Tettelin H."/>
            <person name="Glass J.I."/>
            <person name="Rusch D."/>
            <person name="Podicherti R."/>
            <person name="Tsui H.-C.T."/>
            <person name="Winkler M.E."/>
        </authorList>
    </citation>
    <scope>NUCLEOTIDE SEQUENCE</scope>
</reference>
<accession>A0A382SJA3</accession>
<sequence>MKLKKMGISLRVETIEKYDERRDTISHDWINFLQKLNFIPILIPNNLQDTEGYISELKLDGIILSGGDNLGEFPERDETENRILEVAIKNSMPILGVCRGMQIINNFFGGNLHKNDDPEHINNNHTINLTKDFSFNENNLITVNSYHNNII</sequence>
<organism evidence="1">
    <name type="scientific">marine metagenome</name>
    <dbReference type="NCBI Taxonomy" id="408172"/>
    <lineage>
        <taxon>unclassified sequences</taxon>
        <taxon>metagenomes</taxon>
        <taxon>ecological metagenomes</taxon>
    </lineage>
</organism>
<dbReference type="Gene3D" id="3.40.50.880">
    <property type="match status" value="1"/>
</dbReference>
<dbReference type="PROSITE" id="PS51273">
    <property type="entry name" value="GATASE_TYPE_1"/>
    <property type="match status" value="1"/>
</dbReference>
<name>A0A382SJA3_9ZZZZ</name>
<evidence type="ECO:0000313" key="1">
    <source>
        <dbReference type="EMBL" id="SVD08991.1"/>
    </source>
</evidence>
<dbReference type="SUPFAM" id="SSF52317">
    <property type="entry name" value="Class I glutamine amidotransferase-like"/>
    <property type="match status" value="1"/>
</dbReference>
<dbReference type="Pfam" id="PF07722">
    <property type="entry name" value="Peptidase_C26"/>
    <property type="match status" value="1"/>
</dbReference>